<reference evidence="3 4" key="1">
    <citation type="submission" date="2015-03" db="EMBL/GenBank/DDBJ databases">
        <title>Genome assembly of Sandaracinus amylolyticus DSM 53668.</title>
        <authorList>
            <person name="Sharma G."/>
            <person name="Subramanian S."/>
        </authorList>
    </citation>
    <scope>NUCLEOTIDE SEQUENCE [LARGE SCALE GENOMIC DNA]</scope>
    <source>
        <strain evidence="3 4">DSM 53668</strain>
    </source>
</reference>
<keyword evidence="4" id="KW-1185">Reference proteome</keyword>
<feature type="domain" description="Histidine-specific methyltransferase SAM-dependent" evidence="2">
    <location>
        <begin position="202"/>
        <end position="450"/>
    </location>
</feature>
<dbReference type="InterPro" id="IPR029063">
    <property type="entry name" value="SAM-dependent_MTases_sf"/>
</dbReference>
<evidence type="ECO:0000313" key="4">
    <source>
        <dbReference type="Proteomes" id="UP000034883"/>
    </source>
</evidence>
<dbReference type="Pfam" id="PF10017">
    <property type="entry name" value="Methyltransf_33"/>
    <property type="match status" value="1"/>
</dbReference>
<dbReference type="Proteomes" id="UP000034883">
    <property type="component" value="Chromosome"/>
</dbReference>
<dbReference type="STRING" id="927083.DB32_004904"/>
<feature type="compositionally biased region" description="Basic and acidic residues" evidence="1">
    <location>
        <begin position="1"/>
        <end position="17"/>
    </location>
</feature>
<evidence type="ECO:0000259" key="2">
    <source>
        <dbReference type="Pfam" id="PF10017"/>
    </source>
</evidence>
<dbReference type="AlphaFoldDB" id="A0A0F6W591"/>
<dbReference type="KEGG" id="samy:DB32_004904"/>
<protein>
    <recommendedName>
        <fullName evidence="2">Histidine-specific methyltransferase SAM-dependent domain-containing protein</fullName>
    </recommendedName>
</protein>
<gene>
    <name evidence="3" type="ORF">DB32_004904</name>
</gene>
<evidence type="ECO:0000313" key="3">
    <source>
        <dbReference type="EMBL" id="AKF07755.1"/>
    </source>
</evidence>
<proteinExistence type="predicted"/>
<dbReference type="Gene3D" id="3.40.50.150">
    <property type="entry name" value="Vaccinia Virus protein VP39"/>
    <property type="match status" value="1"/>
</dbReference>
<dbReference type="EMBL" id="CP011125">
    <property type="protein sequence ID" value="AKF07755.1"/>
    <property type="molecule type" value="Genomic_DNA"/>
</dbReference>
<dbReference type="InterPro" id="IPR019257">
    <property type="entry name" value="MeTrfase_dom"/>
</dbReference>
<organism evidence="3 4">
    <name type="scientific">Sandaracinus amylolyticus</name>
    <dbReference type="NCBI Taxonomy" id="927083"/>
    <lineage>
        <taxon>Bacteria</taxon>
        <taxon>Pseudomonadati</taxon>
        <taxon>Myxococcota</taxon>
        <taxon>Polyangia</taxon>
        <taxon>Polyangiales</taxon>
        <taxon>Sandaracinaceae</taxon>
        <taxon>Sandaracinus</taxon>
    </lineage>
</organism>
<name>A0A0F6W591_9BACT</name>
<feature type="region of interest" description="Disordered" evidence="1">
    <location>
        <begin position="1"/>
        <end position="28"/>
    </location>
</feature>
<evidence type="ECO:0000256" key="1">
    <source>
        <dbReference type="SAM" id="MobiDB-lite"/>
    </source>
</evidence>
<accession>A0A0F6W591</accession>
<sequence length="477" mass="53446">MGGETMRSRRTPDRAGEGVESARPSRPGGPSQLLELFFATCAELGVESDRDVAALAGVSVENVANWRSGAVRELKPYKLAGVKRALAGRIAQLKDRASLMDSTVHLKLRPLEIEEGSSPAEQQRKLRDRVHYDYVGHQFLYAEAQGALAWESIIRSGYEQDSWLRGVRDQARLWFDSARDARGGCRGPIAEALGLDSRRLRGLDVISLGPGEGSKECVLIEALHALEGSIGQPLPWQTMALVDVSISLLVRAATSARKLVGEREDLPRTHVLAFCADFEEGPLGFVNRLPTERYDADAGRRLVCVLGNVFGNVRDEEHFLREKLARLVRPGDLLWLEVGLRADPLSSDPLYALLARTDRQETAAETNRRLLLEGPYRAWESALGRSHARVEMRLTLREDDDASRIPGSCNFCHDLWLVEERRALTMLYSRRYELAALTRWLEARGYQLLRQQSVADSKGRPRVAHLLLRRTSEPEKR</sequence>